<accession>A0A977KVU1</accession>
<dbReference type="InterPro" id="IPR051532">
    <property type="entry name" value="Ester_Hydrolysis_Enzymes"/>
</dbReference>
<dbReference type="SUPFAM" id="SSF49452">
    <property type="entry name" value="Starch-binding domain-like"/>
    <property type="match status" value="1"/>
</dbReference>
<dbReference type="KEGG" id="wna:KA717_36090"/>
<dbReference type="InterPro" id="IPR013830">
    <property type="entry name" value="SGNH_hydro"/>
</dbReference>
<feature type="domain" description="CBM20" evidence="1">
    <location>
        <begin position="1"/>
        <end position="118"/>
    </location>
</feature>
<dbReference type="InterPro" id="IPR036514">
    <property type="entry name" value="SGNH_hydro_sf"/>
</dbReference>
<dbReference type="CDD" id="cd00229">
    <property type="entry name" value="SGNH_hydrolase"/>
    <property type="match status" value="1"/>
</dbReference>
<dbReference type="PANTHER" id="PTHR30383">
    <property type="entry name" value="THIOESTERASE 1/PROTEASE 1/LYSOPHOSPHOLIPASE L1"/>
    <property type="match status" value="1"/>
</dbReference>
<gene>
    <name evidence="2" type="ORF">KA717_36090</name>
</gene>
<proteinExistence type="predicted"/>
<dbReference type="Pfam" id="PF13472">
    <property type="entry name" value="Lipase_GDSL_2"/>
    <property type="match status" value="1"/>
</dbReference>
<dbReference type="SMART" id="SM01065">
    <property type="entry name" value="CBM_2"/>
    <property type="match status" value="1"/>
</dbReference>
<dbReference type="PROSITE" id="PS51166">
    <property type="entry name" value="CBM20"/>
    <property type="match status" value="1"/>
</dbReference>
<reference evidence="2" key="1">
    <citation type="submission" date="2021-04" db="EMBL/GenBank/DDBJ databases">
        <title>Genome sequence of Woronichinia naegeliana from Washington state freshwater lake bloom.</title>
        <authorList>
            <person name="Dreher T.W."/>
        </authorList>
    </citation>
    <scope>NUCLEOTIDE SEQUENCE</scope>
    <source>
        <strain evidence="2">WA131</strain>
    </source>
</reference>
<dbReference type="Gene3D" id="2.60.40.10">
    <property type="entry name" value="Immunoglobulins"/>
    <property type="match status" value="1"/>
</dbReference>
<dbReference type="SUPFAM" id="SSF52266">
    <property type="entry name" value="SGNH hydrolase"/>
    <property type="match status" value="1"/>
</dbReference>
<dbReference type="InterPro" id="IPR013783">
    <property type="entry name" value="Ig-like_fold"/>
</dbReference>
<dbReference type="InterPro" id="IPR013784">
    <property type="entry name" value="Carb-bd-like_fold"/>
</dbReference>
<dbReference type="Proteomes" id="UP001065613">
    <property type="component" value="Chromosome"/>
</dbReference>
<dbReference type="InterPro" id="IPR014903">
    <property type="entry name" value="DUF1796"/>
</dbReference>
<dbReference type="Pfam" id="PF00686">
    <property type="entry name" value="CBM_20"/>
    <property type="match status" value="1"/>
</dbReference>
<dbReference type="Pfam" id="PF08795">
    <property type="entry name" value="DUF1796"/>
    <property type="match status" value="1"/>
</dbReference>
<dbReference type="CDD" id="cd05467">
    <property type="entry name" value="CBM20"/>
    <property type="match status" value="1"/>
</dbReference>
<dbReference type="GO" id="GO:0004622">
    <property type="term" value="F:phosphatidylcholine lysophospholipase activity"/>
    <property type="evidence" value="ECO:0007669"/>
    <property type="project" value="TreeGrafter"/>
</dbReference>
<sequence length="761" mass="87015">MYRFQLNANTEEGKSIALVGSTPALGEWDVKRAIPLRTSAAAYPLWWTELLDLHQSVASETSLLETNPDEHPIIEYKYFCLDEMGEIEWENWGSNRWLAIEPETRNQNVTVDDGAFGYIQPHPFGYLHQAIAEAPTEESTDGLKIVIIGSSVAQGQKSWLLKGWAWQLAQTLKAQGHQVVNVSEAGANVGSTIYRFPRVVAPEKPDIVIIALSLGNEGLATCKPYERRGVQRRFESGLQHLVKMTRELGARPILGGLYPHGDYFPEHHWLLWDTHNRLANWGIPILNWLAVLGDGKGRWRPEASFDPSHPNTWGHQLMYQAIDLNLFQVTKAELALERQQYQQQNGVPVYLDNNDFEISAWPEEKRLRIINPSPFPYKIAPYWRELQTDLQARAGLIPGIYIAQNHQSATLPYFSVSEDGEIETLLEIPPQTSLEYSAAFNLFSPNQAQLLFYDGHLGLLQEDKQHLRVINETEREYNVHPMWQEVQEVFKAMPSGVYYDADNPDLPFRTLMIGPDGLESRVKIPPKSSVVFAYRCPLSAISRVAILPLGARCAARMLLYKLEYDGPAFPFDLTRTTNLGDVADMIAKGFEDMWNPALLDYNAQEKRIYHRRWSGLSFAHEVEDHEDPVHNPTPIHARMYSRYQARSERFWYTIRHSDQLLFVRNGFCDRAGVIDLMEKLTEKCQGKPFRLLVLSPQSSEEYANLPQVIHYNLDFNPDRMYADVEHWLDCAQVMGTILTELGVSSQNLFWCPPKIPKIKQA</sequence>
<name>A0A977KVU1_9CYAN</name>
<dbReference type="PANTHER" id="PTHR30383:SF5">
    <property type="entry name" value="SGNH HYDROLASE-TYPE ESTERASE DOMAIN-CONTAINING PROTEIN"/>
    <property type="match status" value="1"/>
</dbReference>
<dbReference type="EMBL" id="CP073041">
    <property type="protein sequence ID" value="UXE60832.1"/>
    <property type="molecule type" value="Genomic_DNA"/>
</dbReference>
<organism evidence="2">
    <name type="scientific">Woronichinia naegeliana WA131</name>
    <dbReference type="NCBI Taxonomy" id="2824559"/>
    <lineage>
        <taxon>Bacteria</taxon>
        <taxon>Bacillati</taxon>
        <taxon>Cyanobacteriota</taxon>
        <taxon>Cyanophyceae</taxon>
        <taxon>Synechococcales</taxon>
        <taxon>Coelosphaeriaceae</taxon>
        <taxon>Woronichinia</taxon>
    </lineage>
</organism>
<evidence type="ECO:0000259" key="1">
    <source>
        <dbReference type="PROSITE" id="PS51166"/>
    </source>
</evidence>
<dbReference type="Gene3D" id="3.40.50.1110">
    <property type="entry name" value="SGNH hydrolase"/>
    <property type="match status" value="1"/>
</dbReference>
<evidence type="ECO:0000313" key="2">
    <source>
        <dbReference type="EMBL" id="UXE60832.1"/>
    </source>
</evidence>
<dbReference type="GO" id="GO:2001070">
    <property type="term" value="F:starch binding"/>
    <property type="evidence" value="ECO:0007669"/>
    <property type="project" value="InterPro"/>
</dbReference>
<dbReference type="AlphaFoldDB" id="A0A977KVU1"/>
<protein>
    <submittedName>
        <fullName evidence="2">DUF1796 family putative cysteine peptidase</fullName>
    </submittedName>
</protein>
<dbReference type="InterPro" id="IPR002044">
    <property type="entry name" value="CBM20"/>
</dbReference>